<dbReference type="Gene3D" id="2.170.150.10">
    <property type="entry name" value="Metal Binding Protein, Guanine Nucleotide Exchange Factor, Chain A"/>
    <property type="match status" value="1"/>
</dbReference>
<evidence type="ECO:0000256" key="1">
    <source>
        <dbReference type="PROSITE-ProRule" id="PRU01133"/>
    </source>
</evidence>
<gene>
    <name evidence="3" type="ORF">RMAR00112_LOCUS14270</name>
</gene>
<dbReference type="InterPro" id="IPR034737">
    <property type="entry name" value="TCTP"/>
</dbReference>
<reference evidence="3" key="1">
    <citation type="submission" date="2021-01" db="EMBL/GenBank/DDBJ databases">
        <authorList>
            <person name="Corre E."/>
            <person name="Pelletier E."/>
            <person name="Niang G."/>
            <person name="Scheremetjew M."/>
            <person name="Finn R."/>
            <person name="Kale V."/>
            <person name="Holt S."/>
            <person name="Cochrane G."/>
            <person name="Meng A."/>
            <person name="Brown T."/>
            <person name="Cohen L."/>
        </authorList>
    </citation>
    <scope>NUCLEOTIDE SEQUENCE</scope>
    <source>
        <strain evidence="3">CCMP 769</strain>
    </source>
</reference>
<name>A0A7S2ZNT1_9RHOD</name>
<dbReference type="GO" id="GO:0005509">
    <property type="term" value="F:calcium ion binding"/>
    <property type="evidence" value="ECO:0007669"/>
    <property type="project" value="TreeGrafter"/>
</dbReference>
<organism evidence="3">
    <name type="scientific">Rhodosorus marinus</name>
    <dbReference type="NCBI Taxonomy" id="101924"/>
    <lineage>
        <taxon>Eukaryota</taxon>
        <taxon>Rhodophyta</taxon>
        <taxon>Stylonematophyceae</taxon>
        <taxon>Stylonematales</taxon>
        <taxon>Stylonemataceae</taxon>
        <taxon>Rhodosorus</taxon>
    </lineage>
</organism>
<dbReference type="GO" id="GO:0005737">
    <property type="term" value="C:cytoplasm"/>
    <property type="evidence" value="ECO:0007669"/>
    <property type="project" value="TreeGrafter"/>
</dbReference>
<comment type="similarity">
    <text evidence="1">Belongs to the TCTP family.</text>
</comment>
<accession>A0A7S2ZNT1</accession>
<dbReference type="InterPro" id="IPR011057">
    <property type="entry name" value="Mss4-like_sf"/>
</dbReference>
<sequence length="172" mass="19608">MDLFSSVNRTMLAKEVRTLGSRTMTRRAVILQMRYVALIASAIALNASIMADALDRNSRFLNEPKAEQVNIVVDSFQLVQTSMDKKSFQGYIKIYLKKVKAELEKSNPDRVEPFMTGMKAWVPKMLKEFSEYDFYMGRSCDGDAGYVYAKFGEGASYPTFYMIKDGLLEEKV</sequence>
<dbReference type="PANTHER" id="PTHR11991">
    <property type="entry name" value="TRANSLATIONALLY CONTROLLED TUMOR PROTEIN-RELATED"/>
    <property type="match status" value="1"/>
</dbReference>
<dbReference type="EMBL" id="HBHW01018583">
    <property type="protein sequence ID" value="CAE0046293.1"/>
    <property type="molecule type" value="Transcribed_RNA"/>
</dbReference>
<proteinExistence type="inferred from homology"/>
<evidence type="ECO:0000259" key="2">
    <source>
        <dbReference type="PROSITE" id="PS51797"/>
    </source>
</evidence>
<evidence type="ECO:0000313" key="3">
    <source>
        <dbReference type="EMBL" id="CAE0046293.1"/>
    </source>
</evidence>
<feature type="domain" description="TCTP" evidence="2">
    <location>
        <begin position="1"/>
        <end position="172"/>
    </location>
</feature>
<dbReference type="InterPro" id="IPR011323">
    <property type="entry name" value="Mss4/transl-control_tumour"/>
</dbReference>
<dbReference type="PANTHER" id="PTHR11991:SF0">
    <property type="entry name" value="TRANSLATIONALLY-CONTROLLED TUMOR PROTEIN"/>
    <property type="match status" value="1"/>
</dbReference>
<dbReference type="AlphaFoldDB" id="A0A7S2ZNT1"/>
<protein>
    <recommendedName>
        <fullName evidence="2">TCTP domain-containing protein</fullName>
    </recommendedName>
</protein>
<dbReference type="Pfam" id="PF00838">
    <property type="entry name" value="TCTP"/>
    <property type="match status" value="1"/>
</dbReference>
<dbReference type="SUPFAM" id="SSF51316">
    <property type="entry name" value="Mss4-like"/>
    <property type="match status" value="1"/>
</dbReference>
<dbReference type="InterPro" id="IPR018105">
    <property type="entry name" value="Translational_control_tumour_p"/>
</dbReference>
<dbReference type="PROSITE" id="PS51797">
    <property type="entry name" value="TCTP_3"/>
    <property type="match status" value="1"/>
</dbReference>